<name>A0A423J7M6_9PSED</name>
<dbReference type="AlphaFoldDB" id="A0A423J7M6"/>
<protein>
    <submittedName>
        <fullName evidence="2">Uncharacterized protein</fullName>
    </submittedName>
</protein>
<sequence>MNARETTQASRTSTEHEMCDDGQRYESGDARGGDNRFHWLALATGPDGKSTGANAMDQPATPTKCTRCGKPADPVVYKTIIDQAYDPVRKKKYVRQQSLPFCSEEHANHHQWSCEG</sequence>
<gene>
    <name evidence="2" type="ORF">BK664_24635</name>
</gene>
<comment type="caution">
    <text evidence="2">The sequence shown here is derived from an EMBL/GenBank/DDBJ whole genome shotgun (WGS) entry which is preliminary data.</text>
</comment>
<accession>A0A423J7M6</accession>
<feature type="region of interest" description="Disordered" evidence="1">
    <location>
        <begin position="46"/>
        <end position="65"/>
    </location>
</feature>
<feature type="compositionally biased region" description="Polar residues" evidence="1">
    <location>
        <begin position="1"/>
        <end position="12"/>
    </location>
</feature>
<evidence type="ECO:0000313" key="2">
    <source>
        <dbReference type="EMBL" id="RON33690.1"/>
    </source>
</evidence>
<dbReference type="EMBL" id="MOBO01000026">
    <property type="protein sequence ID" value="RON33690.1"/>
    <property type="molecule type" value="Genomic_DNA"/>
</dbReference>
<feature type="region of interest" description="Disordered" evidence="1">
    <location>
        <begin position="1"/>
        <end position="33"/>
    </location>
</feature>
<evidence type="ECO:0000256" key="1">
    <source>
        <dbReference type="SAM" id="MobiDB-lite"/>
    </source>
</evidence>
<dbReference type="Proteomes" id="UP000286351">
    <property type="component" value="Unassembled WGS sequence"/>
</dbReference>
<feature type="compositionally biased region" description="Basic and acidic residues" evidence="1">
    <location>
        <begin position="13"/>
        <end position="33"/>
    </location>
</feature>
<organism evidence="2 3">
    <name type="scientific">Pseudomonas brassicacearum</name>
    <dbReference type="NCBI Taxonomy" id="930166"/>
    <lineage>
        <taxon>Bacteria</taxon>
        <taxon>Pseudomonadati</taxon>
        <taxon>Pseudomonadota</taxon>
        <taxon>Gammaproteobacteria</taxon>
        <taxon>Pseudomonadales</taxon>
        <taxon>Pseudomonadaceae</taxon>
        <taxon>Pseudomonas</taxon>
    </lineage>
</organism>
<evidence type="ECO:0000313" key="3">
    <source>
        <dbReference type="Proteomes" id="UP000286351"/>
    </source>
</evidence>
<dbReference type="RefSeq" id="WP_123368051.1">
    <property type="nucleotide sequence ID" value="NZ_MOBO01000026.1"/>
</dbReference>
<proteinExistence type="predicted"/>
<reference evidence="2 3" key="1">
    <citation type="submission" date="2016-10" db="EMBL/GenBank/DDBJ databases">
        <title>Comparative genome analysis of multiple Pseudomonas spp. focuses on biocontrol and plant growth promoting traits.</title>
        <authorList>
            <person name="Tao X.-Y."/>
            <person name="Taylor C.G."/>
        </authorList>
    </citation>
    <scope>NUCLEOTIDE SEQUENCE [LARGE SCALE GENOMIC DNA]</scope>
    <source>
        <strain evidence="2 3">38D4</strain>
    </source>
</reference>